<keyword evidence="2" id="KW-1185">Reference proteome</keyword>
<feature type="non-terminal residue" evidence="1">
    <location>
        <position position="1"/>
    </location>
</feature>
<feature type="non-terminal residue" evidence="1">
    <location>
        <position position="166"/>
    </location>
</feature>
<sequence length="166" mass="18673">SFAPHLFTYVAFSIDPVATVASLEDPDATEAARLLPTRKYVGLVETIHDLRHPSRPYHRCDIALLSQGLPNDVEEYGIESFMCVPVAPTEDHPLLRAPLRPTKPLPWDDVYHHSHMKFSGRVRTAPADHTNATMITGDDACRFQEILSEDTARRHELEMDSEDVSV</sequence>
<dbReference type="RefSeq" id="XP_009547029.1">
    <property type="nucleotide sequence ID" value="XM_009548734.1"/>
</dbReference>
<gene>
    <name evidence="1" type="ORF">HETIRDRAFT_242493</name>
</gene>
<dbReference type="GeneID" id="20668932"/>
<dbReference type="EMBL" id="KI925459">
    <property type="protein sequence ID" value="ETW80254.1"/>
    <property type="molecule type" value="Genomic_DNA"/>
</dbReference>
<dbReference type="STRING" id="747525.W4K3C6"/>
<dbReference type="Proteomes" id="UP000030671">
    <property type="component" value="Unassembled WGS sequence"/>
</dbReference>
<evidence type="ECO:0000313" key="1">
    <source>
        <dbReference type="EMBL" id="ETW80254.1"/>
    </source>
</evidence>
<evidence type="ECO:0000313" key="2">
    <source>
        <dbReference type="Proteomes" id="UP000030671"/>
    </source>
</evidence>
<dbReference type="KEGG" id="hir:HETIRDRAFT_242493"/>
<dbReference type="OrthoDB" id="3264500at2759"/>
<dbReference type="HOGENOM" id="CLU_107424_0_0_1"/>
<reference evidence="1 2" key="1">
    <citation type="journal article" date="2012" name="New Phytol.">
        <title>Insight into trade-off between wood decay and parasitism from the genome of a fungal forest pathogen.</title>
        <authorList>
            <person name="Olson A."/>
            <person name="Aerts A."/>
            <person name="Asiegbu F."/>
            <person name="Belbahri L."/>
            <person name="Bouzid O."/>
            <person name="Broberg A."/>
            <person name="Canback B."/>
            <person name="Coutinho P.M."/>
            <person name="Cullen D."/>
            <person name="Dalman K."/>
            <person name="Deflorio G."/>
            <person name="van Diepen L.T."/>
            <person name="Dunand C."/>
            <person name="Duplessis S."/>
            <person name="Durling M."/>
            <person name="Gonthier P."/>
            <person name="Grimwood J."/>
            <person name="Fossdal C.G."/>
            <person name="Hansson D."/>
            <person name="Henrissat B."/>
            <person name="Hietala A."/>
            <person name="Himmelstrand K."/>
            <person name="Hoffmeister D."/>
            <person name="Hogberg N."/>
            <person name="James T.Y."/>
            <person name="Karlsson M."/>
            <person name="Kohler A."/>
            <person name="Kues U."/>
            <person name="Lee Y.H."/>
            <person name="Lin Y.C."/>
            <person name="Lind M."/>
            <person name="Lindquist E."/>
            <person name="Lombard V."/>
            <person name="Lucas S."/>
            <person name="Lunden K."/>
            <person name="Morin E."/>
            <person name="Murat C."/>
            <person name="Park J."/>
            <person name="Raffaello T."/>
            <person name="Rouze P."/>
            <person name="Salamov A."/>
            <person name="Schmutz J."/>
            <person name="Solheim H."/>
            <person name="Stahlberg J."/>
            <person name="Velez H."/>
            <person name="de Vries R.P."/>
            <person name="Wiebenga A."/>
            <person name="Woodward S."/>
            <person name="Yakovlev I."/>
            <person name="Garbelotto M."/>
            <person name="Martin F."/>
            <person name="Grigoriev I.V."/>
            <person name="Stenlid J."/>
        </authorList>
    </citation>
    <scope>NUCLEOTIDE SEQUENCE [LARGE SCALE GENOMIC DNA]</scope>
    <source>
        <strain evidence="1 2">TC 32-1</strain>
    </source>
</reference>
<accession>W4K3C6</accession>
<dbReference type="eggNOG" id="ENOG502RBQ0">
    <property type="taxonomic scope" value="Eukaryota"/>
</dbReference>
<dbReference type="AlphaFoldDB" id="W4K3C6"/>
<protein>
    <submittedName>
        <fullName evidence="1">Uncharacterized protein</fullName>
    </submittedName>
</protein>
<name>W4K3C6_HETIT</name>
<organism evidence="1 2">
    <name type="scientific">Heterobasidion irregulare (strain TC 32-1)</name>
    <dbReference type="NCBI Taxonomy" id="747525"/>
    <lineage>
        <taxon>Eukaryota</taxon>
        <taxon>Fungi</taxon>
        <taxon>Dikarya</taxon>
        <taxon>Basidiomycota</taxon>
        <taxon>Agaricomycotina</taxon>
        <taxon>Agaricomycetes</taxon>
        <taxon>Russulales</taxon>
        <taxon>Bondarzewiaceae</taxon>
        <taxon>Heterobasidion</taxon>
        <taxon>Heterobasidion annosum species complex</taxon>
    </lineage>
</organism>
<dbReference type="InParanoid" id="W4K3C6"/>
<proteinExistence type="predicted"/>